<dbReference type="EMBL" id="JBGMDY010000002">
    <property type="protein sequence ID" value="KAL2345137.1"/>
    <property type="molecule type" value="Genomic_DNA"/>
</dbReference>
<dbReference type="AlphaFoldDB" id="A0ABD1NBR8"/>
<dbReference type="PANTHER" id="PTHR48047:SF182">
    <property type="entry name" value="GLYCOSYLTRANSFERASE"/>
    <property type="match status" value="1"/>
</dbReference>
<dbReference type="Gene3D" id="3.40.50.2000">
    <property type="entry name" value="Glycogen Phosphorylase B"/>
    <property type="match status" value="1"/>
</dbReference>
<name>A0ABD1NBR8_9FABA</name>
<accession>A0ABD1NBR8</accession>
<gene>
    <name evidence="3" type="ORF">Fmac_006422</name>
</gene>
<keyword evidence="2" id="KW-0328">Glycosyltransferase</keyword>
<comment type="similarity">
    <text evidence="1">Belongs to the UDP-glycosyltransferase family.</text>
</comment>
<protein>
    <submittedName>
        <fullName evidence="3">Uncharacterized protein</fullName>
    </submittedName>
</protein>
<dbReference type="Proteomes" id="UP001603857">
    <property type="component" value="Unassembled WGS sequence"/>
</dbReference>
<keyword evidence="2" id="KW-0808">Transferase</keyword>
<evidence type="ECO:0000256" key="1">
    <source>
        <dbReference type="ARBA" id="ARBA00009995"/>
    </source>
</evidence>
<reference evidence="3 4" key="1">
    <citation type="submission" date="2024-08" db="EMBL/GenBank/DDBJ databases">
        <title>Insights into the chromosomal genome structure of Flemingia macrophylla.</title>
        <authorList>
            <person name="Ding Y."/>
            <person name="Zhao Y."/>
            <person name="Bi W."/>
            <person name="Wu M."/>
            <person name="Zhao G."/>
            <person name="Gong Y."/>
            <person name="Li W."/>
            <person name="Zhang P."/>
        </authorList>
    </citation>
    <scope>NUCLEOTIDE SEQUENCE [LARGE SCALE GENOMIC DNA]</scope>
    <source>
        <strain evidence="3">DYQJB</strain>
        <tissue evidence="3">Leaf</tissue>
    </source>
</reference>
<evidence type="ECO:0000313" key="3">
    <source>
        <dbReference type="EMBL" id="KAL2345137.1"/>
    </source>
</evidence>
<dbReference type="PANTHER" id="PTHR48047">
    <property type="entry name" value="GLYCOSYLTRANSFERASE"/>
    <property type="match status" value="1"/>
</dbReference>
<comment type="caution">
    <text evidence="3">The sequence shown here is derived from an EMBL/GenBank/DDBJ whole genome shotgun (WGS) entry which is preliminary data.</text>
</comment>
<evidence type="ECO:0000313" key="4">
    <source>
        <dbReference type="Proteomes" id="UP001603857"/>
    </source>
</evidence>
<organism evidence="3 4">
    <name type="scientific">Flemingia macrophylla</name>
    <dbReference type="NCBI Taxonomy" id="520843"/>
    <lineage>
        <taxon>Eukaryota</taxon>
        <taxon>Viridiplantae</taxon>
        <taxon>Streptophyta</taxon>
        <taxon>Embryophyta</taxon>
        <taxon>Tracheophyta</taxon>
        <taxon>Spermatophyta</taxon>
        <taxon>Magnoliopsida</taxon>
        <taxon>eudicotyledons</taxon>
        <taxon>Gunneridae</taxon>
        <taxon>Pentapetalae</taxon>
        <taxon>rosids</taxon>
        <taxon>fabids</taxon>
        <taxon>Fabales</taxon>
        <taxon>Fabaceae</taxon>
        <taxon>Papilionoideae</taxon>
        <taxon>50 kb inversion clade</taxon>
        <taxon>NPAAA clade</taxon>
        <taxon>indigoferoid/millettioid clade</taxon>
        <taxon>Phaseoleae</taxon>
        <taxon>Flemingia</taxon>
    </lineage>
</organism>
<proteinExistence type="inferred from homology"/>
<dbReference type="GO" id="GO:0016757">
    <property type="term" value="F:glycosyltransferase activity"/>
    <property type="evidence" value="ECO:0007669"/>
    <property type="project" value="UniProtKB-KW"/>
</dbReference>
<dbReference type="SUPFAM" id="SSF53756">
    <property type="entry name" value="UDP-Glycosyltransferase/glycogen phosphorylase"/>
    <property type="match status" value="1"/>
</dbReference>
<keyword evidence="4" id="KW-1185">Reference proteome</keyword>
<sequence length="137" mass="15941">MIAWPMFAKQFCNEKLIVEVLKIGVGIGVEAGKELVKKEDVEKATEQVMEQRGDGEHRRNRAREIKKWVTRQLKMVDHPRQIANHLSKKFCACILDRQAYMCYSIGYPHTISTHSIDQKNASPPHQIPIHYELKTWD</sequence>
<evidence type="ECO:0000256" key="2">
    <source>
        <dbReference type="ARBA" id="ARBA00022676"/>
    </source>
</evidence>